<evidence type="ECO:0000313" key="2">
    <source>
        <dbReference type="Proteomes" id="UP000724584"/>
    </source>
</evidence>
<accession>A0ACB7P0Y3</accession>
<evidence type="ECO:0000313" key="1">
    <source>
        <dbReference type="EMBL" id="KAH6623537.1"/>
    </source>
</evidence>
<proteinExistence type="predicted"/>
<keyword evidence="2" id="KW-1185">Reference proteome</keyword>
<organism evidence="1 2">
    <name type="scientific">Chaetomium tenue</name>
    <dbReference type="NCBI Taxonomy" id="1854479"/>
    <lineage>
        <taxon>Eukaryota</taxon>
        <taxon>Fungi</taxon>
        <taxon>Dikarya</taxon>
        <taxon>Ascomycota</taxon>
        <taxon>Pezizomycotina</taxon>
        <taxon>Sordariomycetes</taxon>
        <taxon>Sordariomycetidae</taxon>
        <taxon>Sordariales</taxon>
        <taxon>Chaetomiaceae</taxon>
        <taxon>Chaetomium</taxon>
    </lineage>
</organism>
<name>A0ACB7P0Y3_9PEZI</name>
<reference evidence="1 2" key="1">
    <citation type="journal article" date="2021" name="Nat. Commun.">
        <title>Genetic determinants of endophytism in the Arabidopsis root mycobiome.</title>
        <authorList>
            <person name="Mesny F."/>
            <person name="Miyauchi S."/>
            <person name="Thiergart T."/>
            <person name="Pickel B."/>
            <person name="Atanasova L."/>
            <person name="Karlsson M."/>
            <person name="Huettel B."/>
            <person name="Barry K.W."/>
            <person name="Haridas S."/>
            <person name="Chen C."/>
            <person name="Bauer D."/>
            <person name="Andreopoulos W."/>
            <person name="Pangilinan J."/>
            <person name="LaButti K."/>
            <person name="Riley R."/>
            <person name="Lipzen A."/>
            <person name="Clum A."/>
            <person name="Drula E."/>
            <person name="Henrissat B."/>
            <person name="Kohler A."/>
            <person name="Grigoriev I.V."/>
            <person name="Martin F.M."/>
            <person name="Hacquard S."/>
        </authorList>
    </citation>
    <scope>NUCLEOTIDE SEQUENCE [LARGE SCALE GENOMIC DNA]</scope>
    <source>
        <strain evidence="1 2">MPI-SDFR-AT-0079</strain>
    </source>
</reference>
<dbReference type="EMBL" id="JAGIZQ010000006">
    <property type="protein sequence ID" value="KAH6623537.1"/>
    <property type="molecule type" value="Genomic_DNA"/>
</dbReference>
<dbReference type="Proteomes" id="UP000724584">
    <property type="component" value="Unassembled WGS sequence"/>
</dbReference>
<comment type="caution">
    <text evidence="1">The sequence shown here is derived from an EMBL/GenBank/DDBJ whole genome shotgun (WGS) entry which is preliminary data.</text>
</comment>
<sequence length="340" mass="37475">MPIFVDSCINRVIGASPPFPHTTKLDQLRFRLPFTELTSTAKMLDFSQFAAAFPTDGPKPYDQNGVREIETFRKSFEGVLFIDRVLKALGVSEGKAYPPRGDSGLRALHKQICDTKVSAHAKLSVFYYLLLDYNELRGARSDLAEALAEESGLPANYQLLMRGLWHMDRGEFKFALEHLAHPSLPSEFADDIITVLVRHAKADDYSLPLAYYHTTQPVLQTSEALELLFGALARTSVAEALYFSRARPEAARQQLFERLVGSVLEHPEAAGARGKELVSLPLTAAEERWFHEYVAGGGEGRKSKNAKAVAQMRQVVTGRHRGPIPVGGLGGQGGVVRAGR</sequence>
<protein>
    <submittedName>
        <fullName evidence="1">Nuclear pore complex assembly-domain-containing protein</fullName>
    </submittedName>
</protein>
<gene>
    <name evidence="1" type="ORF">F5144DRAFT_632869</name>
</gene>